<dbReference type="GO" id="GO:0046872">
    <property type="term" value="F:metal ion binding"/>
    <property type="evidence" value="ECO:0007669"/>
    <property type="project" value="UniProtKB-KW"/>
</dbReference>
<evidence type="ECO:0000259" key="3">
    <source>
        <dbReference type="PROSITE" id="PS50972"/>
    </source>
</evidence>
<dbReference type="RefSeq" id="WP_312891525.1">
    <property type="nucleotide sequence ID" value="NZ_JACHJB010000001.1"/>
</dbReference>
<dbReference type="InterPro" id="IPR011005">
    <property type="entry name" value="Dihydropteroate_synth-like_sf"/>
</dbReference>
<keyword evidence="2" id="KW-0479">Metal-binding</keyword>
<dbReference type="UniPathway" id="UPA00077">
    <property type="reaction ID" value="UER00156"/>
</dbReference>
<keyword evidence="2" id="KW-0289">Folate biosynthesis</keyword>
<gene>
    <name evidence="4" type="ORF">FHU36_002098</name>
</gene>
<evidence type="ECO:0000313" key="4">
    <source>
        <dbReference type="EMBL" id="MBB6345589.1"/>
    </source>
</evidence>
<comment type="similarity">
    <text evidence="1 2">Belongs to the DHPS family.</text>
</comment>
<dbReference type="Gene3D" id="3.20.20.20">
    <property type="entry name" value="Dihydropteroate synthase-like"/>
    <property type="match status" value="1"/>
</dbReference>
<dbReference type="EC" id="2.5.1.15" evidence="2"/>
<dbReference type="InterPro" id="IPR045031">
    <property type="entry name" value="DHP_synth-like"/>
</dbReference>
<dbReference type="Proteomes" id="UP000583800">
    <property type="component" value="Unassembled WGS sequence"/>
</dbReference>
<keyword evidence="2" id="KW-0460">Magnesium</keyword>
<dbReference type="PROSITE" id="PS00792">
    <property type="entry name" value="DHPS_1"/>
    <property type="match status" value="1"/>
</dbReference>
<evidence type="ECO:0000256" key="2">
    <source>
        <dbReference type="RuleBase" id="RU361205"/>
    </source>
</evidence>
<dbReference type="PANTHER" id="PTHR20941:SF8">
    <property type="entry name" value="INACTIVE DIHYDROPTEROATE SYNTHASE 2"/>
    <property type="match status" value="1"/>
</dbReference>
<dbReference type="SUPFAM" id="SSF51717">
    <property type="entry name" value="Dihydropteroate synthetase-like"/>
    <property type="match status" value="1"/>
</dbReference>
<comment type="cofactor">
    <cofactor evidence="2">
        <name>Mg(2+)</name>
        <dbReference type="ChEBI" id="CHEBI:18420"/>
    </cofactor>
</comment>
<dbReference type="EMBL" id="JACHJB010000001">
    <property type="protein sequence ID" value="MBB6345589.1"/>
    <property type="molecule type" value="Genomic_DNA"/>
</dbReference>
<dbReference type="PROSITE" id="PS50972">
    <property type="entry name" value="PTERIN_BINDING"/>
    <property type="match status" value="1"/>
</dbReference>
<sequence length="302" mass="32780">MSDGTTRMFFPEIISPVRRIGQREFDFDRQVAIMAIVNRTPNSFHDRGRTFELSRAVDAACRAVEDGADWVDIGGFAFSADQEPITVAEEIGRVAPVIAEVRAKTDAVISVDTHRAEVARAAVEAGADVINDTNGLREPDIARVAAETGAGVIVTHSLAGPGRAVARPVYTDVVAEVARFLRERVRFALDSGVPAERIVIDPGHDLNKNTYHSLELTRRLDEIAALGYPTLAALSNKDFIGETLDRPQGERTEGTIAANVIAILRGARILRVHDVPSTVAAVRMTEAVLGWRAPVHARHNIV</sequence>
<dbReference type="GO" id="GO:0004156">
    <property type="term" value="F:dihydropteroate synthase activity"/>
    <property type="evidence" value="ECO:0007669"/>
    <property type="project" value="UniProtKB-EC"/>
</dbReference>
<dbReference type="InterPro" id="IPR000489">
    <property type="entry name" value="Pterin-binding_dom"/>
</dbReference>
<keyword evidence="5" id="KW-1185">Reference proteome</keyword>
<comment type="pathway">
    <text evidence="2">Cofactor biosynthesis; tetrahydrofolate biosynthesis; 7,8-dihydrofolate from 2-amino-4-hydroxy-6-hydroxymethyl-7,8-dihydropteridine diphosphate and 4-aminobenzoate: step 1/2.</text>
</comment>
<protein>
    <recommendedName>
        <fullName evidence="2">Dihydropteroate synthase</fullName>
        <shortName evidence="2">DHPS</shortName>
        <ecNumber evidence="2">2.5.1.15</ecNumber>
    </recommendedName>
    <alternativeName>
        <fullName evidence="2">Dihydropteroate pyrophosphorylase</fullName>
    </alternativeName>
</protein>
<dbReference type="GO" id="GO:0046654">
    <property type="term" value="P:tetrahydrofolate biosynthetic process"/>
    <property type="evidence" value="ECO:0007669"/>
    <property type="project" value="UniProtKB-UniPathway"/>
</dbReference>
<dbReference type="AlphaFoldDB" id="A0A7X0EXP4"/>
<dbReference type="CDD" id="cd00739">
    <property type="entry name" value="DHPS"/>
    <property type="match status" value="1"/>
</dbReference>
<name>A0A7X0EXP4_9ACTN</name>
<dbReference type="NCBIfam" id="TIGR01496">
    <property type="entry name" value="DHPS"/>
    <property type="match status" value="1"/>
</dbReference>
<proteinExistence type="inferred from homology"/>
<evidence type="ECO:0000256" key="1">
    <source>
        <dbReference type="ARBA" id="ARBA00009503"/>
    </source>
</evidence>
<dbReference type="GO" id="GO:0005829">
    <property type="term" value="C:cytosol"/>
    <property type="evidence" value="ECO:0007669"/>
    <property type="project" value="TreeGrafter"/>
</dbReference>
<feature type="domain" description="Pterin-binding" evidence="3">
    <location>
        <begin position="31"/>
        <end position="283"/>
    </location>
</feature>
<organism evidence="4 5">
    <name type="scientific">Nonomuraea muscovyensis</name>
    <dbReference type="NCBI Taxonomy" id="1124761"/>
    <lineage>
        <taxon>Bacteria</taxon>
        <taxon>Bacillati</taxon>
        <taxon>Actinomycetota</taxon>
        <taxon>Actinomycetes</taxon>
        <taxon>Streptosporangiales</taxon>
        <taxon>Streptosporangiaceae</taxon>
        <taxon>Nonomuraea</taxon>
    </lineage>
</organism>
<reference evidence="4 5" key="1">
    <citation type="submission" date="2020-08" db="EMBL/GenBank/DDBJ databases">
        <title>Sequencing the genomes of 1000 actinobacteria strains.</title>
        <authorList>
            <person name="Klenk H.-P."/>
        </authorList>
    </citation>
    <scope>NUCLEOTIDE SEQUENCE [LARGE SCALE GENOMIC DNA]</scope>
    <source>
        <strain evidence="4 5">DSM 45913</strain>
    </source>
</reference>
<dbReference type="PANTHER" id="PTHR20941">
    <property type="entry name" value="FOLATE SYNTHESIS PROTEINS"/>
    <property type="match status" value="1"/>
</dbReference>
<accession>A0A7X0EXP4</accession>
<comment type="caution">
    <text evidence="4">The sequence shown here is derived from an EMBL/GenBank/DDBJ whole genome shotgun (WGS) entry which is preliminary data.</text>
</comment>
<dbReference type="InterPro" id="IPR006390">
    <property type="entry name" value="DHP_synth_dom"/>
</dbReference>
<dbReference type="Pfam" id="PF00809">
    <property type="entry name" value="Pterin_bind"/>
    <property type="match status" value="1"/>
</dbReference>
<comment type="function">
    <text evidence="2">Catalyzes the condensation of para-aminobenzoate (pABA) with 6-hydroxymethyl-7,8-dihydropterin diphosphate (DHPt-PP) to form 7,8-dihydropteroate (H2Pte), the immediate precursor of folate derivatives.</text>
</comment>
<evidence type="ECO:0000313" key="5">
    <source>
        <dbReference type="Proteomes" id="UP000583800"/>
    </source>
</evidence>
<keyword evidence="2 4" id="KW-0808">Transferase</keyword>
<dbReference type="GO" id="GO:0046656">
    <property type="term" value="P:folic acid biosynthetic process"/>
    <property type="evidence" value="ECO:0007669"/>
    <property type="project" value="UniProtKB-KW"/>
</dbReference>